<dbReference type="Pfam" id="PF08448">
    <property type="entry name" value="PAS_4"/>
    <property type="match status" value="1"/>
</dbReference>
<dbReference type="SMART" id="SM00086">
    <property type="entry name" value="PAC"/>
    <property type="match status" value="2"/>
</dbReference>
<dbReference type="InterPro" id="IPR029016">
    <property type="entry name" value="GAF-like_dom_sf"/>
</dbReference>
<dbReference type="CDD" id="cd01949">
    <property type="entry name" value="GGDEF"/>
    <property type="match status" value="1"/>
</dbReference>
<evidence type="ECO:0000259" key="2">
    <source>
        <dbReference type="PROSITE" id="PS50112"/>
    </source>
</evidence>
<accession>A0ABV7WJY6</accession>
<dbReference type="Pfam" id="PF13426">
    <property type="entry name" value="PAS_9"/>
    <property type="match status" value="1"/>
</dbReference>
<organism evidence="5 6">
    <name type="scientific">Aquipuribacter hungaricus</name>
    <dbReference type="NCBI Taxonomy" id="545624"/>
    <lineage>
        <taxon>Bacteria</taxon>
        <taxon>Bacillati</taxon>
        <taxon>Actinomycetota</taxon>
        <taxon>Actinomycetes</taxon>
        <taxon>Micrococcales</taxon>
        <taxon>Intrasporangiaceae</taxon>
        <taxon>Aquipuribacter</taxon>
    </lineage>
</organism>
<dbReference type="Gene3D" id="3.30.70.270">
    <property type="match status" value="1"/>
</dbReference>
<keyword evidence="5" id="KW-0808">Transferase</keyword>
<dbReference type="InterPro" id="IPR003018">
    <property type="entry name" value="GAF"/>
</dbReference>
<dbReference type="Pfam" id="PF00990">
    <property type="entry name" value="GGDEF"/>
    <property type="match status" value="1"/>
</dbReference>
<dbReference type="InterPro" id="IPR013656">
    <property type="entry name" value="PAS_4"/>
</dbReference>
<dbReference type="Gene3D" id="3.30.450.20">
    <property type="entry name" value="PAS domain"/>
    <property type="match status" value="2"/>
</dbReference>
<name>A0ABV7WJY6_9MICO</name>
<dbReference type="InterPro" id="IPR043128">
    <property type="entry name" value="Rev_trsase/Diguanyl_cyclase"/>
</dbReference>
<dbReference type="InterPro" id="IPR035965">
    <property type="entry name" value="PAS-like_dom_sf"/>
</dbReference>
<dbReference type="RefSeq" id="WP_340293656.1">
    <property type="nucleotide sequence ID" value="NZ_JBBEOI010000116.1"/>
</dbReference>
<proteinExistence type="predicted"/>
<dbReference type="SUPFAM" id="SSF55781">
    <property type="entry name" value="GAF domain-like"/>
    <property type="match status" value="1"/>
</dbReference>
<evidence type="ECO:0000313" key="5">
    <source>
        <dbReference type="EMBL" id="MFC3689800.1"/>
    </source>
</evidence>
<dbReference type="InterPro" id="IPR000014">
    <property type="entry name" value="PAS"/>
</dbReference>
<dbReference type="PANTHER" id="PTHR44757:SF2">
    <property type="entry name" value="BIOFILM ARCHITECTURE MAINTENANCE PROTEIN MBAA"/>
    <property type="match status" value="1"/>
</dbReference>
<feature type="domain" description="GGDEF" evidence="4">
    <location>
        <begin position="484"/>
        <end position="622"/>
    </location>
</feature>
<dbReference type="EMBL" id="JBHRWW010000013">
    <property type="protein sequence ID" value="MFC3689800.1"/>
    <property type="molecule type" value="Genomic_DNA"/>
</dbReference>
<dbReference type="SUPFAM" id="SSF55785">
    <property type="entry name" value="PYP-like sensor domain (PAS domain)"/>
    <property type="match status" value="2"/>
</dbReference>
<evidence type="ECO:0000256" key="1">
    <source>
        <dbReference type="SAM" id="MobiDB-lite"/>
    </source>
</evidence>
<dbReference type="SMART" id="SM00267">
    <property type="entry name" value="GGDEF"/>
    <property type="match status" value="1"/>
</dbReference>
<evidence type="ECO:0000313" key="6">
    <source>
        <dbReference type="Proteomes" id="UP001595685"/>
    </source>
</evidence>
<keyword evidence="6" id="KW-1185">Reference proteome</keyword>
<dbReference type="SMART" id="SM00065">
    <property type="entry name" value="GAF"/>
    <property type="match status" value="1"/>
</dbReference>
<dbReference type="Gene3D" id="3.30.450.40">
    <property type="match status" value="1"/>
</dbReference>
<dbReference type="SUPFAM" id="SSF55073">
    <property type="entry name" value="Nucleotide cyclase"/>
    <property type="match status" value="1"/>
</dbReference>
<dbReference type="InterPro" id="IPR001610">
    <property type="entry name" value="PAC"/>
</dbReference>
<dbReference type="PROSITE" id="PS50887">
    <property type="entry name" value="GGDEF"/>
    <property type="match status" value="1"/>
</dbReference>
<evidence type="ECO:0000259" key="4">
    <source>
        <dbReference type="PROSITE" id="PS50887"/>
    </source>
</evidence>
<protein>
    <submittedName>
        <fullName evidence="5">Diguanylate cyclase domain-containing protein</fullName>
        <ecNumber evidence="5">2.7.7.65</ecNumber>
    </submittedName>
</protein>
<dbReference type="InterPro" id="IPR029787">
    <property type="entry name" value="Nucleotide_cyclase"/>
</dbReference>
<dbReference type="CDD" id="cd00130">
    <property type="entry name" value="PAS"/>
    <property type="match status" value="1"/>
</dbReference>
<dbReference type="NCBIfam" id="TIGR00254">
    <property type="entry name" value="GGDEF"/>
    <property type="match status" value="1"/>
</dbReference>
<sequence length="622" mass="67636">MSERSWVDQVSEAARVAALHGYGVLDVPADDELAAIVRVAAAVAGVPTATLNLIDAERQCQLTTVGFEGADSPRSDAMCDVAVAEQRAQHVPDASRDPRFADNPWVTGVLAHVRFYASVPLTTPEGHVLGTLCVFDEVEHRLSPVQMERLADCAAVVLALFERQRLARRERDVADEAQEQRDLVQLVHTQLEERHELLVTVLQTAGVGIVAADADGRLTLFNELARGWHGMDADPDVAPEDLAGTYRLFGADGSTPLREDEIPLLRALREGDVTDAEIVIAAEGQEPVAVLCTGRRLVAADGRSLGAVVVMHDVTVRRLQEAELRSSEERFRSTFEQAPTPVAVTSADGVFVDVNPAFCAWLGWSRAELVGRRAVELAHPDDLDARHAVIGAVLAGVQPSARLERRYLHRRGDWLWGRMSVGAVRDAQGGRQVITQVEDITEQRAVQRRLTDLALHDHLTGLPNRALLQDRLRHAMAVADRDGSVHALLFCDLDGFKQVNDTHGHAVGDEVLVEVAARLGDVVRPSDTAARLGGDEFVVLCESLASWLQVDGIVERLREAVERPVLTSAGELQVGVSIGVARPCGDVARSLADADRQMYEAKQRRRARPTVPGQRGVALGQP</sequence>
<dbReference type="PROSITE" id="PS50112">
    <property type="entry name" value="PAS"/>
    <property type="match status" value="1"/>
</dbReference>
<dbReference type="InterPro" id="IPR000700">
    <property type="entry name" value="PAS-assoc_C"/>
</dbReference>
<dbReference type="EC" id="2.7.7.65" evidence="5"/>
<dbReference type="SMART" id="SM00091">
    <property type="entry name" value="PAS"/>
    <property type="match status" value="2"/>
</dbReference>
<dbReference type="InterPro" id="IPR052155">
    <property type="entry name" value="Biofilm_reg_signaling"/>
</dbReference>
<evidence type="ECO:0000259" key="3">
    <source>
        <dbReference type="PROSITE" id="PS50113"/>
    </source>
</evidence>
<dbReference type="Proteomes" id="UP001595685">
    <property type="component" value="Unassembled WGS sequence"/>
</dbReference>
<feature type="domain" description="PAC" evidence="3">
    <location>
        <begin position="401"/>
        <end position="452"/>
    </location>
</feature>
<dbReference type="GO" id="GO:0052621">
    <property type="term" value="F:diguanylate cyclase activity"/>
    <property type="evidence" value="ECO:0007669"/>
    <property type="project" value="UniProtKB-EC"/>
</dbReference>
<dbReference type="PANTHER" id="PTHR44757">
    <property type="entry name" value="DIGUANYLATE CYCLASE DGCP"/>
    <property type="match status" value="1"/>
</dbReference>
<comment type="caution">
    <text evidence="5">The sequence shown here is derived from an EMBL/GenBank/DDBJ whole genome shotgun (WGS) entry which is preliminary data.</text>
</comment>
<feature type="region of interest" description="Disordered" evidence="1">
    <location>
        <begin position="600"/>
        <end position="622"/>
    </location>
</feature>
<reference evidence="6" key="1">
    <citation type="journal article" date="2019" name="Int. J. Syst. Evol. Microbiol.">
        <title>The Global Catalogue of Microorganisms (GCM) 10K type strain sequencing project: providing services to taxonomists for standard genome sequencing and annotation.</title>
        <authorList>
            <consortium name="The Broad Institute Genomics Platform"/>
            <consortium name="The Broad Institute Genome Sequencing Center for Infectious Disease"/>
            <person name="Wu L."/>
            <person name="Ma J."/>
        </authorList>
    </citation>
    <scope>NUCLEOTIDE SEQUENCE [LARGE SCALE GENOMIC DNA]</scope>
    <source>
        <strain evidence="6">NCAIM B.02333</strain>
    </source>
</reference>
<feature type="domain" description="PAS" evidence="2">
    <location>
        <begin position="327"/>
        <end position="397"/>
    </location>
</feature>
<dbReference type="InterPro" id="IPR000160">
    <property type="entry name" value="GGDEF_dom"/>
</dbReference>
<gene>
    <name evidence="5" type="ORF">ACFOLH_15735</name>
</gene>
<dbReference type="PROSITE" id="PS50113">
    <property type="entry name" value="PAC"/>
    <property type="match status" value="1"/>
</dbReference>
<keyword evidence="5" id="KW-0548">Nucleotidyltransferase</keyword>
<dbReference type="NCBIfam" id="TIGR00229">
    <property type="entry name" value="sensory_box"/>
    <property type="match status" value="1"/>
</dbReference>